<dbReference type="Pfam" id="PF14386">
    <property type="entry name" value="DUF4417"/>
    <property type="match status" value="1"/>
</dbReference>
<organism evidence="1 2">
    <name type="scientific">Bifidobacterium scaligerum</name>
    <dbReference type="NCBI Taxonomy" id="2052656"/>
    <lineage>
        <taxon>Bacteria</taxon>
        <taxon>Bacillati</taxon>
        <taxon>Actinomycetota</taxon>
        <taxon>Actinomycetes</taxon>
        <taxon>Bifidobacteriales</taxon>
        <taxon>Bifidobacteriaceae</taxon>
        <taxon>Bifidobacterium</taxon>
    </lineage>
</organism>
<dbReference type="EMBL" id="PGLQ01000001">
    <property type="protein sequence ID" value="PJM79897.1"/>
    <property type="molecule type" value="Genomic_DNA"/>
</dbReference>
<dbReference type="OrthoDB" id="9800801at2"/>
<evidence type="ECO:0008006" key="3">
    <source>
        <dbReference type="Google" id="ProtNLM"/>
    </source>
</evidence>
<sequence length="230" mass="26161">MKTLVSNSVKGVTMKTIIDDGFAPWLVDGATFEDGYPIIEPLPETVPFPTKLIPVDKLNKVDSTNGFAHFYLADVRFRPFIANLPQRIDKLLQYDGVITPDFSIYRDAPEPVQIANVYRNRAVGSYMQRNGIPVITDVCWADEPSYKFCFKGAPRRNIISISTVGIMTKTEERVVFRKGLDKMMEILEPTRVVVNGEMPEEFIEQYQSTTVFKAYPCWTRMMKEAANGSR</sequence>
<keyword evidence="2" id="KW-1185">Reference proteome</keyword>
<dbReference type="InterPro" id="IPR025530">
    <property type="entry name" value="DUF4417"/>
</dbReference>
<comment type="caution">
    <text evidence="1">The sequence shown here is derived from an EMBL/GenBank/DDBJ whole genome shotgun (WGS) entry which is preliminary data.</text>
</comment>
<reference evidence="1 2" key="1">
    <citation type="submission" date="2017-11" db="EMBL/GenBank/DDBJ databases">
        <title>Draft genome sequences of strains TRE 1, TRE D, TRE H and TRI 7, isolated from tamarins, belonging to four potential novel Bifidobacterium species.</title>
        <authorList>
            <person name="Mattarelli P."/>
            <person name="Modesto M."/>
            <person name="Bonetti A."/>
            <person name="Puglisi E."/>
            <person name="Morelli L."/>
        </authorList>
    </citation>
    <scope>NUCLEOTIDE SEQUENCE [LARGE SCALE GENOMIC DNA]</scope>
    <source>
        <strain evidence="2">TRED</strain>
    </source>
</reference>
<dbReference type="Proteomes" id="UP000228755">
    <property type="component" value="Unassembled WGS sequence"/>
</dbReference>
<name>A0A2M9HSV5_9BIFI</name>
<evidence type="ECO:0000313" key="1">
    <source>
        <dbReference type="EMBL" id="PJM79897.1"/>
    </source>
</evidence>
<evidence type="ECO:0000313" key="2">
    <source>
        <dbReference type="Proteomes" id="UP000228755"/>
    </source>
</evidence>
<accession>A0A2M9HSV5</accession>
<protein>
    <recommendedName>
        <fullName evidence="3">DUF4417 domain-containing protein</fullName>
    </recommendedName>
</protein>
<dbReference type="AlphaFoldDB" id="A0A2M9HSV5"/>
<gene>
    <name evidence="1" type="ORF">CUU80_01810</name>
</gene>
<proteinExistence type="predicted"/>